<protein>
    <submittedName>
        <fullName evidence="1">Uncharacterized protein</fullName>
    </submittedName>
</protein>
<gene>
    <name evidence="1" type="ORF">GCM10022235_30240</name>
</gene>
<comment type="caution">
    <text evidence="1">The sequence shown here is derived from an EMBL/GenBank/DDBJ whole genome shotgun (WGS) entry which is preliminary data.</text>
</comment>
<proteinExistence type="predicted"/>
<keyword evidence="2" id="KW-1185">Reference proteome</keyword>
<evidence type="ECO:0000313" key="2">
    <source>
        <dbReference type="Proteomes" id="UP001501222"/>
    </source>
</evidence>
<accession>A0ABP6X2R2</accession>
<sequence length="72" mass="7765">MTTDWSSGGHLPDVPVPGYYSVQLWLGDHLVEEHIAPAELAQEFANVIQLRIAGLPGRRLRCFPAGPPASSA</sequence>
<dbReference type="EMBL" id="BAABAA010000003">
    <property type="protein sequence ID" value="GAA3559891.1"/>
    <property type="molecule type" value="Genomic_DNA"/>
</dbReference>
<organism evidence="1 2">
    <name type="scientific">Kribbella ginsengisoli</name>
    <dbReference type="NCBI Taxonomy" id="363865"/>
    <lineage>
        <taxon>Bacteria</taxon>
        <taxon>Bacillati</taxon>
        <taxon>Actinomycetota</taxon>
        <taxon>Actinomycetes</taxon>
        <taxon>Propionibacteriales</taxon>
        <taxon>Kribbellaceae</taxon>
        <taxon>Kribbella</taxon>
    </lineage>
</organism>
<name>A0ABP6X2R2_9ACTN</name>
<reference evidence="2" key="1">
    <citation type="journal article" date="2019" name="Int. J. Syst. Evol. Microbiol.">
        <title>The Global Catalogue of Microorganisms (GCM) 10K type strain sequencing project: providing services to taxonomists for standard genome sequencing and annotation.</title>
        <authorList>
            <consortium name="The Broad Institute Genomics Platform"/>
            <consortium name="The Broad Institute Genome Sequencing Center for Infectious Disease"/>
            <person name="Wu L."/>
            <person name="Ma J."/>
        </authorList>
    </citation>
    <scope>NUCLEOTIDE SEQUENCE [LARGE SCALE GENOMIC DNA]</scope>
    <source>
        <strain evidence="2">JCM 16928</strain>
    </source>
</reference>
<evidence type="ECO:0000313" key="1">
    <source>
        <dbReference type="EMBL" id="GAA3559891.1"/>
    </source>
</evidence>
<dbReference type="Proteomes" id="UP001501222">
    <property type="component" value="Unassembled WGS sequence"/>
</dbReference>